<keyword evidence="2 6" id="KW-0812">Transmembrane</keyword>
<evidence type="ECO:0000313" key="10">
    <source>
        <dbReference type="EMBL" id="QOG28154.1"/>
    </source>
</evidence>
<evidence type="ECO:0000313" key="11">
    <source>
        <dbReference type="Proteomes" id="UP000439965"/>
    </source>
</evidence>
<protein>
    <submittedName>
        <fullName evidence="9">Metalloprotease</fullName>
    </submittedName>
    <submittedName>
        <fullName evidence="7 8">Zinc metallopeptidase</fullName>
    </submittedName>
</protein>
<sequence length="297" mass="32562">MKWRGGRQSSNVEDRSGRSAGSGGKIMAGGGIGTIVIAVLFFLFSGGDLNSVTDILGGGQAANYQTENVASDEYTEEKEFSAVVFGHLEDYWNGVFEAEQTTYQDPKLVLFTGSVQSACGNATSQVGPFYCPADQNVYLDLSFATELSQKYGASGDFAMAYVIAHEVGHHVQNELGITQQLDKIRQQVSEKEYNQYSVRLELQADYLAGTFAKYLQGKTYNGQPILEAGDIEEAITAANAIGDDTLQKEYQGYVVPDSFTHGTSKQRVEWFNRGFKYGDLEHGDTFNEKNLDLVYGS</sequence>
<keyword evidence="9" id="KW-0482">Metalloprotease</keyword>
<evidence type="ECO:0000313" key="12">
    <source>
        <dbReference type="Proteomes" id="UP000516696"/>
    </source>
</evidence>
<dbReference type="Pfam" id="PF04228">
    <property type="entry name" value="Zn_peptidase"/>
    <property type="match status" value="1"/>
</dbReference>
<reference evidence="7 13" key="4">
    <citation type="submission" date="2023-06" db="EMBL/GenBank/DDBJ databases">
        <title>Acute promotion of culturable opportunistic pathogens and persistent increase of antibiotic resistance following antibiotic exposure in mouse gut microbiota.</title>
        <authorList>
            <person name="Li L."/>
            <person name="Wang B."/>
            <person name="Sun Y."/>
            <person name="Wang M."/>
            <person name="Xu H."/>
        </authorList>
    </citation>
    <scope>NUCLEOTIDE SEQUENCE [LARGE SCALE GENOMIC DNA]</scope>
    <source>
        <strain evidence="7 13">CRI2_2</strain>
    </source>
</reference>
<dbReference type="EMBL" id="WVTI01000008">
    <property type="protein sequence ID" value="MXS26467.1"/>
    <property type="molecule type" value="Genomic_DNA"/>
</dbReference>
<keyword evidence="9" id="KW-0378">Hydrolase</keyword>
<dbReference type="AlphaFoldDB" id="A0A2A4DJ19"/>
<feature type="region of interest" description="Disordered" evidence="5">
    <location>
        <begin position="1"/>
        <end position="23"/>
    </location>
</feature>
<proteinExistence type="predicted"/>
<reference evidence="9 11" key="1">
    <citation type="submission" date="2019-04" db="EMBL/GenBank/DDBJ databases">
        <title>Step-wise assembly of the neonatal virome modulated by breast feeding.</title>
        <authorList>
            <person name="Liang G."/>
            <person name="Bushman F."/>
        </authorList>
    </citation>
    <scope>NUCLEOTIDE SEQUENCE [LARGE SCALE GENOMIC DNA]</scope>
    <source>
        <strain evidence="9 11">E3404</strain>
    </source>
</reference>
<dbReference type="GO" id="GO:0006508">
    <property type="term" value="P:proteolysis"/>
    <property type="evidence" value="ECO:0007669"/>
    <property type="project" value="UniProtKB-KW"/>
</dbReference>
<dbReference type="EMBL" id="JARPZN010000001">
    <property type="protein sequence ID" value="MDT2689065.1"/>
    <property type="molecule type" value="Genomic_DNA"/>
</dbReference>
<dbReference type="EMBL" id="CP050485">
    <property type="protein sequence ID" value="QOG28154.1"/>
    <property type="molecule type" value="Genomic_DNA"/>
</dbReference>
<name>A0A2A4DJ19_ENTGA</name>
<dbReference type="InterPro" id="IPR007343">
    <property type="entry name" value="Uncharacterised_pept_Zn_put"/>
</dbReference>
<organism evidence="9 11">
    <name type="scientific">Enterococcus gallinarum</name>
    <dbReference type="NCBI Taxonomy" id="1353"/>
    <lineage>
        <taxon>Bacteria</taxon>
        <taxon>Bacillati</taxon>
        <taxon>Bacillota</taxon>
        <taxon>Bacilli</taxon>
        <taxon>Lactobacillales</taxon>
        <taxon>Enterococcaceae</taxon>
        <taxon>Enterococcus</taxon>
    </lineage>
</organism>
<comment type="subcellular location">
    <subcellularLocation>
        <location evidence="1">Membrane</location>
        <topology evidence="1">Single-pass membrane protein</topology>
    </subcellularLocation>
</comment>
<evidence type="ECO:0000256" key="4">
    <source>
        <dbReference type="ARBA" id="ARBA00023136"/>
    </source>
</evidence>
<dbReference type="Proteomes" id="UP001241571">
    <property type="component" value="Unassembled WGS sequence"/>
</dbReference>
<dbReference type="GO" id="GO:0016020">
    <property type="term" value="C:membrane"/>
    <property type="evidence" value="ECO:0007669"/>
    <property type="project" value="UniProtKB-SubCell"/>
</dbReference>
<dbReference type="EMBL" id="JASUBT010000011">
    <property type="protein sequence ID" value="MDL4936899.1"/>
    <property type="molecule type" value="Genomic_DNA"/>
</dbReference>
<evidence type="ECO:0000313" key="8">
    <source>
        <dbReference type="EMBL" id="MDT2689065.1"/>
    </source>
</evidence>
<evidence type="ECO:0000313" key="7">
    <source>
        <dbReference type="EMBL" id="MDL4936899.1"/>
    </source>
</evidence>
<reference evidence="10 12" key="2">
    <citation type="submission" date="2020-03" db="EMBL/GenBank/DDBJ databases">
        <title>Characterization of ganglioside-mimicking enterococci.</title>
        <authorList>
            <person name="Patry R.T."/>
            <person name="Nothaft H."/>
            <person name="Bridger R."/>
            <person name="Shajahan A."/>
            <person name="Huynh S."/>
            <person name="Sanchez S."/>
            <person name="Azadi P."/>
            <person name="Cooper K."/>
            <person name="Miller W.G."/>
            <person name="Parker C.T."/>
            <person name="Wells L."/>
            <person name="Szymanski C.M."/>
        </authorList>
    </citation>
    <scope>NUCLEOTIDE SEQUENCE [LARGE SCALE GENOMIC DNA]</scope>
    <source>
        <strain evidence="10 12">EGM181</strain>
    </source>
</reference>
<gene>
    <name evidence="10" type="ORF">EGM181_13260</name>
    <name evidence="9" type="ORF">GTI89_10400</name>
    <name evidence="8" type="ORF">P7E30_02435</name>
    <name evidence="7" type="ORF">QRX88_14325</name>
</gene>
<evidence type="ECO:0000313" key="13">
    <source>
        <dbReference type="Proteomes" id="UP001241571"/>
    </source>
</evidence>
<accession>A0A2A4DJ19</accession>
<evidence type="ECO:0000256" key="5">
    <source>
        <dbReference type="SAM" id="MobiDB-lite"/>
    </source>
</evidence>
<dbReference type="PANTHER" id="PTHR30168:SF0">
    <property type="entry name" value="INNER MEMBRANE PROTEIN"/>
    <property type="match status" value="1"/>
</dbReference>
<dbReference type="Proteomes" id="UP000439965">
    <property type="component" value="Unassembled WGS sequence"/>
</dbReference>
<evidence type="ECO:0000256" key="2">
    <source>
        <dbReference type="ARBA" id="ARBA00022692"/>
    </source>
</evidence>
<feature type="transmembrane region" description="Helical" evidence="6">
    <location>
        <begin position="26"/>
        <end position="44"/>
    </location>
</feature>
<dbReference type="GeneID" id="93224930"/>
<evidence type="ECO:0000256" key="3">
    <source>
        <dbReference type="ARBA" id="ARBA00022989"/>
    </source>
</evidence>
<dbReference type="RefSeq" id="WP_002316719.1">
    <property type="nucleotide sequence ID" value="NZ_BSYC01000001.1"/>
</dbReference>
<evidence type="ECO:0000256" key="1">
    <source>
        <dbReference type="ARBA" id="ARBA00004167"/>
    </source>
</evidence>
<reference evidence="8" key="3">
    <citation type="submission" date="2023-03" db="EMBL/GenBank/DDBJ databases">
        <authorList>
            <person name="Shen W."/>
            <person name="Cai J."/>
        </authorList>
    </citation>
    <scope>NUCLEOTIDE SEQUENCE</scope>
    <source>
        <strain evidence="8">K69-2</strain>
    </source>
</reference>
<dbReference type="PANTHER" id="PTHR30168">
    <property type="entry name" value="PUTATIVE MEMBRANE PROTEIN YPFJ"/>
    <property type="match status" value="1"/>
</dbReference>
<dbReference type="GO" id="GO:0008237">
    <property type="term" value="F:metallopeptidase activity"/>
    <property type="evidence" value="ECO:0007669"/>
    <property type="project" value="UniProtKB-KW"/>
</dbReference>
<keyword evidence="4 6" id="KW-0472">Membrane</keyword>
<evidence type="ECO:0000313" key="9">
    <source>
        <dbReference type="EMBL" id="MXS26467.1"/>
    </source>
</evidence>
<keyword evidence="3 6" id="KW-1133">Transmembrane helix</keyword>
<dbReference type="Proteomes" id="UP000516696">
    <property type="component" value="Chromosome"/>
</dbReference>
<keyword evidence="9" id="KW-0645">Protease</keyword>
<evidence type="ECO:0000256" key="6">
    <source>
        <dbReference type="SAM" id="Phobius"/>
    </source>
</evidence>
<dbReference type="Proteomes" id="UP001183682">
    <property type="component" value="Unassembled WGS sequence"/>
</dbReference>